<keyword evidence="10" id="KW-1185">Reference proteome</keyword>
<evidence type="ECO:0000313" key="10">
    <source>
        <dbReference type="Proteomes" id="UP001142489"/>
    </source>
</evidence>
<dbReference type="OrthoDB" id="6415790at2759"/>
<keyword evidence="5 8" id="KW-1133">Transmembrane helix</keyword>
<feature type="transmembrane region" description="Helical" evidence="8">
    <location>
        <begin position="315"/>
        <end position="337"/>
    </location>
</feature>
<dbReference type="AlphaFoldDB" id="A0A9Q0Y0J3"/>
<organism evidence="9 10">
    <name type="scientific">Phrynocephalus forsythii</name>
    <dbReference type="NCBI Taxonomy" id="171643"/>
    <lineage>
        <taxon>Eukaryota</taxon>
        <taxon>Metazoa</taxon>
        <taxon>Chordata</taxon>
        <taxon>Craniata</taxon>
        <taxon>Vertebrata</taxon>
        <taxon>Euteleostomi</taxon>
        <taxon>Lepidosauria</taxon>
        <taxon>Squamata</taxon>
        <taxon>Bifurcata</taxon>
        <taxon>Unidentata</taxon>
        <taxon>Episquamata</taxon>
        <taxon>Toxicofera</taxon>
        <taxon>Iguania</taxon>
        <taxon>Acrodonta</taxon>
        <taxon>Agamidae</taxon>
        <taxon>Agaminae</taxon>
        <taxon>Phrynocephalus</taxon>
    </lineage>
</organism>
<feature type="transmembrane region" description="Helical" evidence="8">
    <location>
        <begin position="68"/>
        <end position="88"/>
    </location>
</feature>
<dbReference type="EMBL" id="JAPFRF010000003">
    <property type="protein sequence ID" value="KAJ7338230.1"/>
    <property type="molecule type" value="Genomic_DNA"/>
</dbReference>
<feature type="transmembrane region" description="Helical" evidence="8">
    <location>
        <begin position="251"/>
        <end position="272"/>
    </location>
</feature>
<comment type="caution">
    <text evidence="9">The sequence shown here is derived from an EMBL/GenBank/DDBJ whole genome shotgun (WGS) entry which is preliminary data.</text>
</comment>
<dbReference type="PANTHER" id="PTHR12778:SF10">
    <property type="entry name" value="MAJOR FACILITATOR SUPERFAMILY DOMAIN-CONTAINING PROTEIN 3"/>
    <property type="match status" value="1"/>
</dbReference>
<dbReference type="GO" id="GO:0016020">
    <property type="term" value="C:membrane"/>
    <property type="evidence" value="ECO:0007669"/>
    <property type="project" value="UniProtKB-SubCell"/>
</dbReference>
<feature type="transmembrane region" description="Helical" evidence="8">
    <location>
        <begin position="161"/>
        <end position="179"/>
    </location>
</feature>
<gene>
    <name evidence="9" type="ORF">JRQ81_010942</name>
</gene>
<evidence type="ECO:0000256" key="6">
    <source>
        <dbReference type="ARBA" id="ARBA00023136"/>
    </source>
</evidence>
<keyword evidence="4 8" id="KW-0812">Transmembrane</keyword>
<proteinExistence type="inferred from homology"/>
<evidence type="ECO:0000256" key="5">
    <source>
        <dbReference type="ARBA" id="ARBA00022989"/>
    </source>
</evidence>
<dbReference type="InterPro" id="IPR004752">
    <property type="entry name" value="AmpG_permease/AT-1"/>
</dbReference>
<accession>A0A9Q0Y0J3</accession>
<protein>
    <recommendedName>
        <fullName evidence="7">Major facilitator superfamily domain-containing protein 3</fullName>
    </recommendedName>
</protein>
<evidence type="ECO:0000256" key="8">
    <source>
        <dbReference type="SAM" id="Phobius"/>
    </source>
</evidence>
<sequence length="407" mass="45042">MKLKYVLLGMLYFVQGIPYGLQSGLLPVYLRTLGHSFTRISLAKVLYVPWMLKVVWAPLVDHYFGKKTWLLLTMSGLALACLGCSFTTPEVNFGPVAGIFLLMNFFASVQDIAVDGVAVQLLGHEEVGYGNMIQVVAYKLGSVMAGGGLLTFLHHLGWGALFVYLATVYALAIVFTWLADLKVRRRHASTDSYLQASRSNPWRIFRDILYVPDTPWTAGFVFIYKLGEQGAISMFPLFLLDHAFSPAKLGFWNGIVSMIFSIAGSSLGGHLIPRQRYLLPRMRILLTLRFGCLVFQTLLMVLYKDTSSLFEVASVLSICLQHFIAGLITTLAFSMMMHCSQKARESIQATHYSFLSTLEVLGKLVFSTLAGSLVDGLGFVSAFGVFLSLSFVSVMYALPVRPEAEGL</sequence>
<evidence type="ECO:0000256" key="3">
    <source>
        <dbReference type="ARBA" id="ARBA00022448"/>
    </source>
</evidence>
<feature type="transmembrane region" description="Helical" evidence="8">
    <location>
        <begin position="284"/>
        <end position="303"/>
    </location>
</feature>
<comment type="subcellular location">
    <subcellularLocation>
        <location evidence="1">Membrane</location>
        <topology evidence="1">Multi-pass membrane protein</topology>
    </subcellularLocation>
</comment>
<reference evidence="9" key="1">
    <citation type="journal article" date="2023" name="DNA Res.">
        <title>Chromosome-level genome assembly of Phrynocephalus forsythii using third-generation DNA sequencing and Hi-C analysis.</title>
        <authorList>
            <person name="Qi Y."/>
            <person name="Zhao W."/>
            <person name="Zhao Y."/>
            <person name="Niu C."/>
            <person name="Cao S."/>
            <person name="Zhang Y."/>
        </authorList>
    </citation>
    <scope>NUCLEOTIDE SEQUENCE</scope>
    <source>
        <tissue evidence="9">Muscle</tissue>
    </source>
</reference>
<keyword evidence="6 8" id="KW-0472">Membrane</keyword>
<feature type="transmembrane region" description="Helical" evidence="8">
    <location>
        <begin position="7"/>
        <end position="30"/>
    </location>
</feature>
<feature type="transmembrane region" description="Helical" evidence="8">
    <location>
        <begin position="376"/>
        <end position="398"/>
    </location>
</feature>
<evidence type="ECO:0000256" key="2">
    <source>
        <dbReference type="ARBA" id="ARBA00008335"/>
    </source>
</evidence>
<dbReference type="Gene3D" id="1.20.1250.20">
    <property type="entry name" value="MFS general substrate transporter like domains"/>
    <property type="match status" value="1"/>
</dbReference>
<dbReference type="InterPro" id="IPR011701">
    <property type="entry name" value="MFS"/>
</dbReference>
<dbReference type="FunFam" id="1.20.1250.20:FF:000176">
    <property type="entry name" value="Major facilitator superfamily domain containing 3"/>
    <property type="match status" value="1"/>
</dbReference>
<dbReference type="GO" id="GO:0022857">
    <property type="term" value="F:transmembrane transporter activity"/>
    <property type="evidence" value="ECO:0007669"/>
    <property type="project" value="InterPro"/>
</dbReference>
<dbReference type="CDD" id="cd17485">
    <property type="entry name" value="MFS_MFSD3"/>
    <property type="match status" value="1"/>
</dbReference>
<dbReference type="Proteomes" id="UP001142489">
    <property type="component" value="Unassembled WGS sequence"/>
</dbReference>
<evidence type="ECO:0000256" key="4">
    <source>
        <dbReference type="ARBA" id="ARBA00022692"/>
    </source>
</evidence>
<evidence type="ECO:0000256" key="7">
    <source>
        <dbReference type="ARBA" id="ARBA00069953"/>
    </source>
</evidence>
<evidence type="ECO:0000256" key="1">
    <source>
        <dbReference type="ARBA" id="ARBA00004141"/>
    </source>
</evidence>
<name>A0A9Q0Y0J3_9SAUR</name>
<comment type="similarity">
    <text evidence="2">Belongs to the major facilitator superfamily.</text>
</comment>
<feature type="transmembrane region" description="Helical" evidence="8">
    <location>
        <begin position="216"/>
        <end position="239"/>
    </location>
</feature>
<evidence type="ECO:0000313" key="9">
    <source>
        <dbReference type="EMBL" id="KAJ7338230.1"/>
    </source>
</evidence>
<feature type="transmembrane region" description="Helical" evidence="8">
    <location>
        <begin position="100"/>
        <end position="123"/>
    </location>
</feature>
<keyword evidence="3" id="KW-0813">Transport</keyword>
<dbReference type="Pfam" id="PF07690">
    <property type="entry name" value="MFS_1"/>
    <property type="match status" value="1"/>
</dbReference>
<dbReference type="PANTHER" id="PTHR12778">
    <property type="entry name" value="SOLUTE CARRIER FAMILY 33 ACETYL-COA TRANSPORTER -RELATED"/>
    <property type="match status" value="1"/>
</dbReference>
<dbReference type="SUPFAM" id="SSF103473">
    <property type="entry name" value="MFS general substrate transporter"/>
    <property type="match status" value="1"/>
</dbReference>
<dbReference type="InterPro" id="IPR036259">
    <property type="entry name" value="MFS_trans_sf"/>
</dbReference>